<feature type="transmembrane region" description="Helical" evidence="1">
    <location>
        <begin position="123"/>
        <end position="140"/>
    </location>
</feature>
<reference evidence="3 4" key="1">
    <citation type="submission" date="2022-04" db="EMBL/GenBank/DDBJ databases">
        <title>The arsenic-methylating capacity of Chitinophaga filiformis YT5 during chitin decomposition.</title>
        <authorList>
            <person name="Chen G."/>
            <person name="Liang Y."/>
        </authorList>
    </citation>
    <scope>NUCLEOTIDE SEQUENCE [LARGE SCALE GENOMIC DNA]</scope>
    <source>
        <strain evidence="3 4">YT5</strain>
    </source>
</reference>
<dbReference type="GO" id="GO:0016301">
    <property type="term" value="F:kinase activity"/>
    <property type="evidence" value="ECO:0007669"/>
    <property type="project" value="UniProtKB-KW"/>
</dbReference>
<dbReference type="PANTHER" id="PTHR34220:SF7">
    <property type="entry name" value="SENSOR HISTIDINE KINASE YPDA"/>
    <property type="match status" value="1"/>
</dbReference>
<evidence type="ECO:0000259" key="2">
    <source>
        <dbReference type="Pfam" id="PF06580"/>
    </source>
</evidence>
<keyword evidence="4" id="KW-1185">Reference proteome</keyword>
<organism evidence="3 4">
    <name type="scientific">Chitinophaga filiformis</name>
    <name type="common">Myxococcus filiformis</name>
    <name type="synonym">Flexibacter filiformis</name>
    <dbReference type="NCBI Taxonomy" id="104663"/>
    <lineage>
        <taxon>Bacteria</taxon>
        <taxon>Pseudomonadati</taxon>
        <taxon>Bacteroidota</taxon>
        <taxon>Chitinophagia</taxon>
        <taxon>Chitinophagales</taxon>
        <taxon>Chitinophagaceae</taxon>
        <taxon>Chitinophaga</taxon>
    </lineage>
</organism>
<sequence length="348" mass="40536">MFLKIRKVRPAIAILNAIFIALITSGARHYGDYGDRDNLLTTSEIAALFLAGFVISLTSWIIIFTSFDFRISYKRWRIVEAALRFLLITIVTAAVYILILNYYRPVMVEYKSKFEEWSVLCQWGYYRCLLINVFILIIKFSTDNNIAKREALLKNEILLKENIVAKYEALKQQVNPHFLFNSLNSLKSLIMVHPERSVDFVIRLSDVYRYLLKHGVNGTVTLREELEFLQSYIFLLERRYETNLSIEIELPEPYLSSVIPPVSLQILVENAVKHNVVSAAKPLNVRIGIREDFIHVENDLQPRYSVEKSEKIGLATLDYRYRLLSDKGVRIEKKEKKFSVLLPLIYEV</sequence>
<proteinExistence type="predicted"/>
<dbReference type="InterPro" id="IPR010559">
    <property type="entry name" value="Sig_transdc_His_kin_internal"/>
</dbReference>
<protein>
    <submittedName>
        <fullName evidence="3">Histidine kinase</fullName>
    </submittedName>
</protein>
<dbReference type="Proteomes" id="UP000830198">
    <property type="component" value="Chromosome"/>
</dbReference>
<evidence type="ECO:0000313" key="3">
    <source>
        <dbReference type="EMBL" id="UPK67386.1"/>
    </source>
</evidence>
<keyword evidence="1" id="KW-1133">Transmembrane helix</keyword>
<keyword evidence="3" id="KW-0418">Kinase</keyword>
<keyword evidence="1" id="KW-0812">Transmembrane</keyword>
<dbReference type="InterPro" id="IPR050640">
    <property type="entry name" value="Bact_2-comp_sensor_kinase"/>
</dbReference>
<keyword evidence="1" id="KW-0472">Membrane</keyword>
<accession>A0ABY4HUC2</accession>
<feature type="transmembrane region" description="Helical" evidence="1">
    <location>
        <begin position="81"/>
        <end position="103"/>
    </location>
</feature>
<feature type="domain" description="Signal transduction histidine kinase internal region" evidence="2">
    <location>
        <begin position="165"/>
        <end position="243"/>
    </location>
</feature>
<name>A0ABY4HUC2_CHIFI</name>
<dbReference type="RefSeq" id="WP_247809732.1">
    <property type="nucleotide sequence ID" value="NZ_CP095855.1"/>
</dbReference>
<evidence type="ECO:0000313" key="4">
    <source>
        <dbReference type="Proteomes" id="UP000830198"/>
    </source>
</evidence>
<dbReference type="Pfam" id="PF06580">
    <property type="entry name" value="His_kinase"/>
    <property type="match status" value="1"/>
</dbReference>
<dbReference type="PANTHER" id="PTHR34220">
    <property type="entry name" value="SENSOR HISTIDINE KINASE YPDA"/>
    <property type="match status" value="1"/>
</dbReference>
<evidence type="ECO:0000256" key="1">
    <source>
        <dbReference type="SAM" id="Phobius"/>
    </source>
</evidence>
<dbReference type="EMBL" id="CP095855">
    <property type="protein sequence ID" value="UPK67386.1"/>
    <property type="molecule type" value="Genomic_DNA"/>
</dbReference>
<gene>
    <name evidence="3" type="ORF">MYF79_20810</name>
</gene>
<feature type="transmembrane region" description="Helical" evidence="1">
    <location>
        <begin position="45"/>
        <end position="69"/>
    </location>
</feature>
<feature type="transmembrane region" description="Helical" evidence="1">
    <location>
        <begin position="12"/>
        <end position="30"/>
    </location>
</feature>
<keyword evidence="3" id="KW-0808">Transferase</keyword>